<gene>
    <name evidence="1" type="ORF">F5890DRAFT_1421568</name>
</gene>
<feature type="non-terminal residue" evidence="1">
    <location>
        <position position="1"/>
    </location>
</feature>
<dbReference type="Pfam" id="PF18759">
    <property type="entry name" value="Plavaka"/>
    <property type="match status" value="1"/>
</dbReference>
<dbReference type="InterPro" id="IPR041078">
    <property type="entry name" value="Plavaka"/>
</dbReference>
<dbReference type="Proteomes" id="UP001163850">
    <property type="component" value="Unassembled WGS sequence"/>
</dbReference>
<evidence type="ECO:0000313" key="2">
    <source>
        <dbReference type="Proteomes" id="UP001163850"/>
    </source>
</evidence>
<protein>
    <submittedName>
        <fullName evidence="1">Uncharacterized protein</fullName>
    </submittedName>
</protein>
<comment type="caution">
    <text evidence="1">The sequence shown here is derived from an EMBL/GenBank/DDBJ whole genome shotgun (WGS) entry which is preliminary data.</text>
</comment>
<organism evidence="1 2">
    <name type="scientific">Lentinula detonsa</name>
    <dbReference type="NCBI Taxonomy" id="2804962"/>
    <lineage>
        <taxon>Eukaryota</taxon>
        <taxon>Fungi</taxon>
        <taxon>Dikarya</taxon>
        <taxon>Basidiomycota</taxon>
        <taxon>Agaricomycotina</taxon>
        <taxon>Agaricomycetes</taxon>
        <taxon>Agaricomycetidae</taxon>
        <taxon>Agaricales</taxon>
        <taxon>Marasmiineae</taxon>
        <taxon>Omphalotaceae</taxon>
        <taxon>Lentinula</taxon>
    </lineage>
</organism>
<proteinExistence type="predicted"/>
<reference evidence="1" key="1">
    <citation type="submission" date="2022-08" db="EMBL/GenBank/DDBJ databases">
        <authorList>
            <consortium name="DOE Joint Genome Institute"/>
            <person name="Min B."/>
            <person name="Riley R."/>
            <person name="Sierra-Patev S."/>
            <person name="Naranjo-Ortiz M."/>
            <person name="Looney B."/>
            <person name="Konkel Z."/>
            <person name="Slot J.C."/>
            <person name="Sakamoto Y."/>
            <person name="Steenwyk J.L."/>
            <person name="Rokas A."/>
            <person name="Carro J."/>
            <person name="Camarero S."/>
            <person name="Ferreira P."/>
            <person name="Molpeceres G."/>
            <person name="Ruiz-Duenas F.J."/>
            <person name="Serrano A."/>
            <person name="Henrissat B."/>
            <person name="Drula E."/>
            <person name="Hughes K.W."/>
            <person name="Mata J.L."/>
            <person name="Ishikawa N.K."/>
            <person name="Vargas-Isla R."/>
            <person name="Ushijima S."/>
            <person name="Smith C.A."/>
            <person name="Ahrendt S."/>
            <person name="Andreopoulos W."/>
            <person name="He G."/>
            <person name="Labutti K."/>
            <person name="Lipzen A."/>
            <person name="Ng V."/>
            <person name="Sandor L."/>
            <person name="Barry K."/>
            <person name="Martinez A.T."/>
            <person name="Xiao Y."/>
            <person name="Gibbons J.G."/>
            <person name="Terashima K."/>
            <person name="Hibbett D.S."/>
            <person name="Grigoriev I.V."/>
        </authorList>
    </citation>
    <scope>NUCLEOTIDE SEQUENCE</scope>
    <source>
        <strain evidence="1">TFB7829</strain>
    </source>
</reference>
<evidence type="ECO:0000313" key="1">
    <source>
        <dbReference type="EMBL" id="KAJ3979296.1"/>
    </source>
</evidence>
<sequence>YNRNKAAYPVYMTIGNLPKSLRHKPKARACVLIAYLSVDKISKEGISKTQLRLHNYELFHRSMAVVLQSLKAAGNPKRGGVEMVGAVRRVYPVLTAYIADYPEQCLVICTKY</sequence>
<dbReference type="EMBL" id="MU802398">
    <property type="protein sequence ID" value="KAJ3979296.1"/>
    <property type="molecule type" value="Genomic_DNA"/>
</dbReference>
<name>A0AA38PPP4_9AGAR</name>
<accession>A0AA38PPP4</accession>
<dbReference type="AlphaFoldDB" id="A0AA38PPP4"/>